<dbReference type="SUPFAM" id="SSF57701">
    <property type="entry name" value="Zn2/Cys6 DNA-binding domain"/>
    <property type="match status" value="1"/>
</dbReference>
<dbReference type="PROSITE" id="PS50048">
    <property type="entry name" value="ZN2_CY6_FUNGAL_2"/>
    <property type="match status" value="1"/>
</dbReference>
<dbReference type="GO" id="GO:0006351">
    <property type="term" value="P:DNA-templated transcription"/>
    <property type="evidence" value="ECO:0007669"/>
    <property type="project" value="InterPro"/>
</dbReference>
<dbReference type="PANTHER" id="PTHR46910">
    <property type="entry name" value="TRANSCRIPTION FACTOR PDR1"/>
    <property type="match status" value="1"/>
</dbReference>
<reference evidence="5 6" key="1">
    <citation type="submission" date="2017-03" db="EMBL/GenBank/DDBJ databases">
        <title>Genomes of endolithic fungi from Antarctica.</title>
        <authorList>
            <person name="Coleine C."/>
            <person name="Masonjones S."/>
            <person name="Stajich J.E."/>
        </authorList>
    </citation>
    <scope>NUCLEOTIDE SEQUENCE [LARGE SCALE GENOMIC DNA]</scope>
    <source>
        <strain evidence="5 6">CCFEE 6315</strain>
    </source>
</reference>
<evidence type="ECO:0000313" key="6">
    <source>
        <dbReference type="Proteomes" id="UP000308549"/>
    </source>
</evidence>
<evidence type="ECO:0000259" key="4">
    <source>
        <dbReference type="PROSITE" id="PS50048"/>
    </source>
</evidence>
<evidence type="ECO:0000256" key="2">
    <source>
        <dbReference type="ARBA" id="ARBA00023242"/>
    </source>
</evidence>
<dbReference type="Gene3D" id="4.10.240.10">
    <property type="entry name" value="Zn(2)-C6 fungal-type DNA-binding domain"/>
    <property type="match status" value="1"/>
</dbReference>
<feature type="compositionally biased region" description="Polar residues" evidence="3">
    <location>
        <begin position="710"/>
        <end position="724"/>
    </location>
</feature>
<comment type="caution">
    <text evidence="5">The sequence shown here is derived from an EMBL/GenBank/DDBJ whole genome shotgun (WGS) entry which is preliminary data.</text>
</comment>
<dbReference type="Pfam" id="PF04082">
    <property type="entry name" value="Fungal_trans"/>
    <property type="match status" value="1"/>
</dbReference>
<accession>A0A4U0TTY2</accession>
<dbReference type="AlphaFoldDB" id="A0A4U0TTY2"/>
<feature type="region of interest" description="Disordered" evidence="3">
    <location>
        <begin position="675"/>
        <end position="724"/>
    </location>
</feature>
<keyword evidence="6" id="KW-1185">Reference proteome</keyword>
<dbReference type="SMART" id="SM00906">
    <property type="entry name" value="Fungal_trans"/>
    <property type="match status" value="1"/>
</dbReference>
<dbReference type="OrthoDB" id="4456959at2759"/>
<evidence type="ECO:0000256" key="3">
    <source>
        <dbReference type="SAM" id="MobiDB-lite"/>
    </source>
</evidence>
<dbReference type="InterPro" id="IPR050987">
    <property type="entry name" value="AtrR-like"/>
</dbReference>
<dbReference type="Pfam" id="PF00172">
    <property type="entry name" value="Zn_clus"/>
    <property type="match status" value="1"/>
</dbReference>
<dbReference type="EMBL" id="NAJL01000035">
    <property type="protein sequence ID" value="TKA25426.1"/>
    <property type="molecule type" value="Genomic_DNA"/>
</dbReference>
<name>A0A4U0TTY2_9PEZI</name>
<feature type="region of interest" description="Disordered" evidence="3">
    <location>
        <begin position="150"/>
        <end position="176"/>
    </location>
</feature>
<dbReference type="CDD" id="cd00067">
    <property type="entry name" value="GAL4"/>
    <property type="match status" value="1"/>
</dbReference>
<keyword evidence="1" id="KW-0479">Metal-binding</keyword>
<feature type="compositionally biased region" description="Basic and acidic residues" evidence="3">
    <location>
        <begin position="154"/>
        <end position="173"/>
    </location>
</feature>
<dbReference type="PANTHER" id="PTHR46910:SF4">
    <property type="entry name" value="ZN(2)-C6 FUNGAL-TYPE DOMAIN-CONTAINING PROTEIN"/>
    <property type="match status" value="1"/>
</dbReference>
<feature type="domain" description="Zn(2)-C6 fungal-type" evidence="4">
    <location>
        <begin position="61"/>
        <end position="91"/>
    </location>
</feature>
<dbReference type="GO" id="GO:0000981">
    <property type="term" value="F:DNA-binding transcription factor activity, RNA polymerase II-specific"/>
    <property type="evidence" value="ECO:0007669"/>
    <property type="project" value="InterPro"/>
</dbReference>
<dbReference type="CDD" id="cd12148">
    <property type="entry name" value="fungal_TF_MHR"/>
    <property type="match status" value="1"/>
</dbReference>
<sequence>MPSIKRGPDDDDDDVLDDTSHPHQRNFAQELAVAAGNYANVSPSGPPPRKRNTGNTRTGQACDRCKLRKIRCDATPGGCTPCRQNASECRTTDRITGRATARGHTEQLENEVTGLKMYVIELQAQLRSSGVEPLAPPADMPPDAQVYNMSSQEQQHDGYSAHRQDGKPAERHNSQGSLLPEFRQGCIGDNYLGVASENNWLSPIEGTSLALFGTKIDLAEFVAPEPHPEISAMSYQTFLSQAFSKTTPPPPKPDLPSFDDYKMYAGFYFIGIQPFIPILHQPDFMPLVSRVYFEGYQPNAAEETMIHMILAVMFFQWSARNPIGSEQFRTSSFQHYHYCLSMIPQLISSHKLQDIQALSLICSYLRSQPRPGAAWMFSNLVLGLAIESGLHRSVKAWPTAAAEEDAHTVEMRKRVFWSIIVLHVAISGKLGRPMPLRLEDFDIEIPKPVNDSWPTEGNAPKGKKCSFRAGIQGFKLLRIQMRVYSTIYSVKSGSEPYEVNVKQLEKDLEAFQSQIPQELAGGPQTREEDRVPALYLQLSITECDLLLHHPSLNRSSSPQTAAANLELCLDASQNMLMAAIQLKQLKSLDTTWYYATGFLAAIFTTLFAYYEKRDSLTQENVQRLRQDMDQWLEVIGDVGNLLGTGPKLQAATRSIVDYSLAHINRRITEQTASAASAAIASEAPQNTSQHQQQQPQPQSYGGQDYYAPSSHYNTYPDPQTTSAQYQHNAPIQYDTSSYNADGMRHNIEAQLNSDLGNPTAAPQQGHHTQAMHEHHQQTSTNFAMAFQPPATPQSAYHQQHAAFPHSGLAAWRHFADNMMINIPTPEHYAAAANMSAIPAPGTDAGGLASAAASFGGMQMPTDPTQAWPGIVNYGIGPSGHGE</sequence>
<proteinExistence type="predicted"/>
<evidence type="ECO:0000256" key="1">
    <source>
        <dbReference type="ARBA" id="ARBA00022723"/>
    </source>
</evidence>
<gene>
    <name evidence="5" type="ORF">B0A50_06293</name>
</gene>
<organism evidence="5 6">
    <name type="scientific">Salinomyces thailandicus</name>
    <dbReference type="NCBI Taxonomy" id="706561"/>
    <lineage>
        <taxon>Eukaryota</taxon>
        <taxon>Fungi</taxon>
        <taxon>Dikarya</taxon>
        <taxon>Ascomycota</taxon>
        <taxon>Pezizomycotina</taxon>
        <taxon>Dothideomycetes</taxon>
        <taxon>Dothideomycetidae</taxon>
        <taxon>Mycosphaerellales</taxon>
        <taxon>Teratosphaeriaceae</taxon>
        <taxon>Salinomyces</taxon>
    </lineage>
</organism>
<dbReference type="SMART" id="SM00066">
    <property type="entry name" value="GAL4"/>
    <property type="match status" value="1"/>
</dbReference>
<evidence type="ECO:0000313" key="5">
    <source>
        <dbReference type="EMBL" id="TKA25426.1"/>
    </source>
</evidence>
<protein>
    <recommendedName>
        <fullName evidence="4">Zn(2)-C6 fungal-type domain-containing protein</fullName>
    </recommendedName>
</protein>
<feature type="compositionally biased region" description="Low complexity" evidence="3">
    <location>
        <begin position="675"/>
        <end position="698"/>
    </location>
</feature>
<feature type="region of interest" description="Disordered" evidence="3">
    <location>
        <begin position="1"/>
        <end position="60"/>
    </location>
</feature>
<dbReference type="GO" id="GO:0003677">
    <property type="term" value="F:DNA binding"/>
    <property type="evidence" value="ECO:0007669"/>
    <property type="project" value="InterPro"/>
</dbReference>
<dbReference type="GO" id="GO:0008270">
    <property type="term" value="F:zinc ion binding"/>
    <property type="evidence" value="ECO:0007669"/>
    <property type="project" value="InterPro"/>
</dbReference>
<keyword evidence="2" id="KW-0539">Nucleus</keyword>
<dbReference type="Proteomes" id="UP000308549">
    <property type="component" value="Unassembled WGS sequence"/>
</dbReference>
<dbReference type="InterPro" id="IPR001138">
    <property type="entry name" value="Zn2Cys6_DnaBD"/>
</dbReference>
<dbReference type="PROSITE" id="PS00463">
    <property type="entry name" value="ZN2_CY6_FUNGAL_1"/>
    <property type="match status" value="1"/>
</dbReference>
<dbReference type="InterPro" id="IPR036864">
    <property type="entry name" value="Zn2-C6_fun-type_DNA-bd_sf"/>
</dbReference>
<dbReference type="InterPro" id="IPR007219">
    <property type="entry name" value="XnlR_reg_dom"/>
</dbReference>